<dbReference type="GO" id="GO:0003677">
    <property type="term" value="F:DNA binding"/>
    <property type="evidence" value="ECO:0007669"/>
    <property type="project" value="InterPro"/>
</dbReference>
<dbReference type="Pfam" id="PF01381">
    <property type="entry name" value="HTH_3"/>
    <property type="match status" value="1"/>
</dbReference>
<dbReference type="Proteomes" id="UP000189295">
    <property type="component" value="Unassembled WGS sequence"/>
</dbReference>
<sequence length="154" mass="17392">MGTSNLYKLRLSQVERAIEPFNTVKGVPVPQGGWLRSIRESLGRSLRAQAEIAGVSSVTLTKSERSEAEDRISLAQLRKLAAALDCELVYGLVPKKPLHEVIQDRAELMAKQEILGVAHSMSLEDQRPSDAFIERQIDERRKELLDGSWKRLWQ</sequence>
<feature type="domain" description="HTH cro/C1-type" evidence="1">
    <location>
        <begin position="35"/>
        <end position="92"/>
    </location>
</feature>
<evidence type="ECO:0000313" key="3">
    <source>
        <dbReference type="Proteomes" id="UP000189295"/>
    </source>
</evidence>
<dbReference type="SUPFAM" id="SSF47413">
    <property type="entry name" value="lambda repressor-like DNA-binding domains"/>
    <property type="match status" value="1"/>
</dbReference>
<dbReference type="AlphaFoldDB" id="A0A1V2K972"/>
<evidence type="ECO:0000313" key="2">
    <source>
        <dbReference type="EMBL" id="ONH53905.1"/>
    </source>
</evidence>
<dbReference type="RefSeq" id="WP_076952146.1">
    <property type="nucleotide sequence ID" value="NZ_MNPW01000006.1"/>
</dbReference>
<dbReference type="Gene3D" id="1.10.260.40">
    <property type="entry name" value="lambda repressor-like DNA-binding domains"/>
    <property type="match status" value="1"/>
</dbReference>
<dbReference type="CDD" id="cd00093">
    <property type="entry name" value="HTH_XRE"/>
    <property type="match status" value="1"/>
</dbReference>
<name>A0A1V2K972_PSECE</name>
<dbReference type="SMART" id="SM00530">
    <property type="entry name" value="HTH_XRE"/>
    <property type="match status" value="1"/>
</dbReference>
<protein>
    <submittedName>
        <fullName evidence="2">Transcriptional regulator</fullName>
    </submittedName>
</protein>
<comment type="caution">
    <text evidence="2">The sequence shown here is derived from an EMBL/GenBank/DDBJ whole genome shotgun (WGS) entry which is preliminary data.</text>
</comment>
<organism evidence="2 3">
    <name type="scientific">Pseudomonas cedrina subsp. cedrina</name>
    <dbReference type="NCBI Taxonomy" id="76762"/>
    <lineage>
        <taxon>Bacteria</taxon>
        <taxon>Pseudomonadati</taxon>
        <taxon>Pseudomonadota</taxon>
        <taxon>Gammaproteobacteria</taxon>
        <taxon>Pseudomonadales</taxon>
        <taxon>Pseudomonadaceae</taxon>
        <taxon>Pseudomonas</taxon>
    </lineage>
</organism>
<evidence type="ECO:0000259" key="1">
    <source>
        <dbReference type="PROSITE" id="PS50943"/>
    </source>
</evidence>
<dbReference type="OrthoDB" id="5951507at2"/>
<proteinExistence type="predicted"/>
<accession>A0A1V2K972</accession>
<gene>
    <name evidence="2" type="ORF">BLL36_14485</name>
</gene>
<dbReference type="EMBL" id="MNPW01000006">
    <property type="protein sequence ID" value="ONH53905.1"/>
    <property type="molecule type" value="Genomic_DNA"/>
</dbReference>
<dbReference type="PROSITE" id="PS50943">
    <property type="entry name" value="HTH_CROC1"/>
    <property type="match status" value="1"/>
</dbReference>
<reference evidence="2 3" key="1">
    <citation type="submission" date="2016-10" db="EMBL/GenBank/DDBJ databases">
        <title>Pseudomonas lactis sp. nov. and Pseudomonas paralactis sp. nov., isolated from bovine raw milk.</title>
        <authorList>
            <person name="Von Neubeck M."/>
            <person name="Huptas C."/>
            <person name="Glueck C."/>
            <person name="Krewinkel M."/>
            <person name="Stoeckel M."/>
            <person name="Stressler T."/>
            <person name="Fischer L."/>
            <person name="Hinrichs J."/>
            <person name="Scherer S."/>
            <person name="Wenning M."/>
        </authorList>
    </citation>
    <scope>NUCLEOTIDE SEQUENCE [LARGE SCALE GENOMIC DNA]</scope>
    <source>
        <strain evidence="2 3">DSM 17516</strain>
    </source>
</reference>
<dbReference type="InterPro" id="IPR010982">
    <property type="entry name" value="Lambda_DNA-bd_dom_sf"/>
</dbReference>
<dbReference type="InterPro" id="IPR001387">
    <property type="entry name" value="Cro/C1-type_HTH"/>
</dbReference>